<sequence length="2360" mass="254708">MGILQKDKRGTRGTKSPIPVPSSWLDRINQAGFLGTTATSNSNEKLLTHKLYGQMLGLATAASNDKTNNTVTWLEQSKLLKSVEQTLAKLTQQPALSAETLGLLRTAAVPMFVECFFLPNDVVVRRQSIQTIKALSLLDKAAVDAALQANMLAFLGTQGYHREVQALEMVSREVSTDIYAWQTVGQRAQAIELLATIPEGLSVVRQFVTDVLVFSASALDAGMPLLHSPKQGVGSVEIVALRDDCTQVVRLVFLCLSKLAANSRGLQAAIVESMHEPLPGYVEKTLGRVYRLCWDIIGCDGAALNSRQVAAMVLVHLIEGSGLPPADRAAALAFRALDIDVVAGGGSGGGSGSQGAGYLPEVEDSAGRQRCMDDAVAMVCVARAIVSLAPYETTLAALDIVPSPKSPGASSNVHEAVFTHIASVCGRSQLAPGVKVVVFESMATWLQETARLLARCLGDGSELAHTAFGLGQRVLVLQRERIMGYLWSYWDDPLDAVQIKVKAIFEAFLDIGSAMNRAIAAEPGEQQGGEFLGDVLDLVLTMDWSRRVKYSLLATLCTRIDLLDLFCRQPDILDSCLETLAQVSMAPRAATLLGAMLDRSASDIKGASGADAAQLEDTYVALWAAPIVGALCKDDDTSRRMLAQYLIPNLLAAMPRIIAPLLRALPAYRRPSASLAESGGVAAQSRVLLAAQQHSDDASRQHALIIVLKAARAQDLLTIDEVAAMDSTLLEMLGRAVHHPDFAVRADMLGLLCEARKLSTPLHEIEYDLLFKLLRVSANAPSADFRQQQHGALTALASRLVTVATHAERIVATGRPPVPSQKVRHREKAKREAAMAQGLREGKTEAEVLRELGVLSRDEMVAQSRVVLARVERAVNDWMDLAVRGCLYPGAGFSKVAMGLRWLDILAGFFTPGRPAQAPESPEVPFRVAGLAAPDFAAILASSAVCSGTVSAEEVVALLTQVLVDDAFDVNRASAFALLMAWPLGADDSDRAAQRWAEGLLQRALRLVGSTRAGESESGALLVRWVFCKFVILQGMRLEIPGASRAESIADGPADLAFATALLDLIRQGQAAAACNLLDAAQRFPLHGLLTAAQYVAGEIDYRAPSVQRHAAQWRQWLSDLSKTAIDVCNVVLSVLTSASPEGNVPASFREMEDKIDAIIKSSDATDDPKPELLSGDVELDGPVGPRQQVILSYCWRAVKEVSGLLSAIATAPPGTDETASKTNADGAEPLVSESTVDEIGGLLRTLLTSIRHCGAFSAVHPAFTTVCARMFKSPSAALNHQVAAWLEQCLDIATICQVSVTRRSAGWPLCLLSILTCDKNATQALLPRAIDRIFVLAADLQIESDGPSQDTTTAADSTTDLPQVHAINMLRVLLDDHTLAADIVPYVEHAYVLALTGLRSRRWAIRNVCSLLYAALTRRVFGNNASREESRYDGITGRELFTRFPGLHPFLTNQLEDSVDRLAEIAMCDESLAAAKLDSDARSPMSRQTGSGNADAVTTVLRSGARFIHPALYPCLILLARLQPSPMDTVSQQQQQQQPTSSGAPAASGTRSRVHSIAAESAGVIAISPHTESATSAVAPPMNLEEEPLTKLNERNSTVHVTSASTMLSMYSFTELVELCVDSPVYKTREMASRAFAPLIPSERAPSVVVSLLRGLRESGDTITANSFHGTLCQVHELLRVHWRLGGSSGSESLCRSFVAHVFPALSALWPTIVHPLAGRSGDGSSSTSSSGNSLDRKSDGSSDAGAAPALYQLPDIVRHKYLTIINEYVARGEQWILQGISDVKFIKTTRLLLSRFRISVLYGSLHPLFSSAELLSLQLGDQQTPSAYGTVLELARLFLACVDDGTTAVMRQDGSVQLEIEGELVDEHGTMMPPGGNEVLYNPGPAICNILECNAFYECKLLVLGWLTEHVRCECMDVFGRIGIDHLLPCLVVDTAAQTDGEGRIPSTDPLVRAAATRLLALLCTKLDIDPQTFPVPDLQAYWDALVAQMAGRHCPLSVSMAIVKLQAALLHMLRNSVGHTVTTITAESVSQRSLAWAQHMYLWTDPERASPYRQAVSRALVTYSTIKRYNEAGPQSVATLPEAAAIVVQDHDEATEEILRLCYWRLLQDDDEDVRDFMADSISRRLGRELACDQACERLVADFAPSSDGHFPETYVSNRLAYLLSLPVGRIVIAAASEAVGRAISPNRVLFDHENPNIYIDEPRNMQLAYFSLVQISAIFERSPEAQALLVAGAMSCVEALDCARRVLLEQNQGCGGILGATSLSDLFALLQSWVLGARLALFVGSRLADRERWAEIKVKVCGVVAAWLAAEELQPVHPWILRALSSVLEMSRTVDSDVELVSKQAATTDLFLLTSV</sequence>
<dbReference type="Proteomes" id="UP001150581">
    <property type="component" value="Unassembled WGS sequence"/>
</dbReference>
<evidence type="ECO:0000313" key="1">
    <source>
        <dbReference type="EMBL" id="KAJ1901227.1"/>
    </source>
</evidence>
<dbReference type="EMBL" id="JANBPG010000038">
    <property type="protein sequence ID" value="KAJ1901227.1"/>
    <property type="molecule type" value="Genomic_DNA"/>
</dbReference>
<comment type="caution">
    <text evidence="1">The sequence shown here is derived from an EMBL/GenBank/DDBJ whole genome shotgun (WGS) entry which is preliminary data.</text>
</comment>
<organism evidence="1 2">
    <name type="scientific">Kickxella alabastrina</name>
    <dbReference type="NCBI Taxonomy" id="61397"/>
    <lineage>
        <taxon>Eukaryota</taxon>
        <taxon>Fungi</taxon>
        <taxon>Fungi incertae sedis</taxon>
        <taxon>Zoopagomycota</taxon>
        <taxon>Kickxellomycotina</taxon>
        <taxon>Kickxellomycetes</taxon>
        <taxon>Kickxellales</taxon>
        <taxon>Kickxellaceae</taxon>
        <taxon>Kickxella</taxon>
    </lineage>
</organism>
<accession>A0ACC1IUL6</accession>
<gene>
    <name evidence="1" type="ORF">LPJ66_000941</name>
</gene>
<name>A0ACC1IUL6_9FUNG</name>
<evidence type="ECO:0000313" key="2">
    <source>
        <dbReference type="Proteomes" id="UP001150581"/>
    </source>
</evidence>
<proteinExistence type="predicted"/>
<keyword evidence="2" id="KW-1185">Reference proteome</keyword>
<protein>
    <submittedName>
        <fullName evidence="1">Uncharacterized protein</fullName>
    </submittedName>
</protein>
<reference evidence="1" key="1">
    <citation type="submission" date="2022-07" db="EMBL/GenBank/DDBJ databases">
        <title>Phylogenomic reconstructions and comparative analyses of Kickxellomycotina fungi.</title>
        <authorList>
            <person name="Reynolds N.K."/>
            <person name="Stajich J.E."/>
            <person name="Barry K."/>
            <person name="Grigoriev I.V."/>
            <person name="Crous P."/>
            <person name="Smith M.E."/>
        </authorList>
    </citation>
    <scope>NUCLEOTIDE SEQUENCE</scope>
    <source>
        <strain evidence="1">Benny 63K</strain>
    </source>
</reference>